<dbReference type="Pfam" id="PF13976">
    <property type="entry name" value="gag_pre-integrs"/>
    <property type="match status" value="1"/>
</dbReference>
<keyword evidence="2" id="KW-0863">Zinc-finger</keyword>
<dbReference type="Pfam" id="PF00665">
    <property type="entry name" value="rve"/>
    <property type="match status" value="1"/>
</dbReference>
<feature type="coiled-coil region" evidence="3">
    <location>
        <begin position="474"/>
        <end position="522"/>
    </location>
</feature>
<keyword evidence="8" id="KW-1185">Reference proteome</keyword>
<keyword evidence="1" id="KW-0645">Protease</keyword>
<evidence type="ECO:0000256" key="3">
    <source>
        <dbReference type="SAM" id="Coils"/>
    </source>
</evidence>
<protein>
    <submittedName>
        <fullName evidence="7">Ribonuclease H-like domain-containing protein</fullName>
    </submittedName>
</protein>
<dbReference type="InterPro" id="IPR012337">
    <property type="entry name" value="RNaseH-like_sf"/>
</dbReference>
<keyword evidence="3" id="KW-0175">Coiled coil</keyword>
<evidence type="ECO:0000259" key="6">
    <source>
        <dbReference type="PROSITE" id="PS50994"/>
    </source>
</evidence>
<gene>
    <name evidence="7" type="ORF">Tco_1015478</name>
</gene>
<reference evidence="7" key="2">
    <citation type="submission" date="2022-01" db="EMBL/GenBank/DDBJ databases">
        <authorList>
            <person name="Yamashiro T."/>
            <person name="Shiraishi A."/>
            <person name="Satake H."/>
            <person name="Nakayama K."/>
        </authorList>
    </citation>
    <scope>NUCLEOTIDE SEQUENCE</scope>
</reference>
<dbReference type="InterPro" id="IPR001878">
    <property type="entry name" value="Znf_CCHC"/>
</dbReference>
<name>A0ABQ5FM15_9ASTR</name>
<dbReference type="Gene3D" id="3.30.420.10">
    <property type="entry name" value="Ribonuclease H-like superfamily/Ribonuclease H"/>
    <property type="match status" value="1"/>
</dbReference>
<dbReference type="Gene3D" id="4.10.60.10">
    <property type="entry name" value="Zinc finger, CCHC-type"/>
    <property type="match status" value="1"/>
</dbReference>
<feature type="compositionally biased region" description="Low complexity" evidence="4">
    <location>
        <begin position="662"/>
        <end position="677"/>
    </location>
</feature>
<dbReference type="InterPro" id="IPR039537">
    <property type="entry name" value="Retrotran_Ty1/copia-like"/>
</dbReference>
<feature type="region of interest" description="Disordered" evidence="4">
    <location>
        <begin position="659"/>
        <end position="734"/>
    </location>
</feature>
<keyword evidence="2" id="KW-0862">Zinc</keyword>
<dbReference type="EMBL" id="BQNB010017506">
    <property type="protein sequence ID" value="GJT63998.1"/>
    <property type="molecule type" value="Genomic_DNA"/>
</dbReference>
<dbReference type="InterPro" id="IPR025724">
    <property type="entry name" value="GAG-pre-integrase_dom"/>
</dbReference>
<keyword evidence="2" id="KW-0479">Metal-binding</keyword>
<dbReference type="InterPro" id="IPR036397">
    <property type="entry name" value="RNaseH_sf"/>
</dbReference>
<feature type="region of interest" description="Disordered" evidence="4">
    <location>
        <begin position="835"/>
        <end position="866"/>
    </location>
</feature>
<dbReference type="Proteomes" id="UP001151760">
    <property type="component" value="Unassembled WGS sequence"/>
</dbReference>
<feature type="compositionally biased region" description="Low complexity" evidence="4">
    <location>
        <begin position="710"/>
        <end position="725"/>
    </location>
</feature>
<dbReference type="SMART" id="SM00343">
    <property type="entry name" value="ZnF_C2HC"/>
    <property type="match status" value="2"/>
</dbReference>
<dbReference type="InterPro" id="IPR036875">
    <property type="entry name" value="Znf_CCHC_sf"/>
</dbReference>
<dbReference type="Pfam" id="PF00098">
    <property type="entry name" value="zf-CCHC"/>
    <property type="match status" value="1"/>
</dbReference>
<evidence type="ECO:0000256" key="4">
    <source>
        <dbReference type="SAM" id="MobiDB-lite"/>
    </source>
</evidence>
<dbReference type="SUPFAM" id="SSF53098">
    <property type="entry name" value="Ribonuclease H-like"/>
    <property type="match status" value="1"/>
</dbReference>
<organism evidence="7 8">
    <name type="scientific">Tanacetum coccineum</name>
    <dbReference type="NCBI Taxonomy" id="301880"/>
    <lineage>
        <taxon>Eukaryota</taxon>
        <taxon>Viridiplantae</taxon>
        <taxon>Streptophyta</taxon>
        <taxon>Embryophyta</taxon>
        <taxon>Tracheophyta</taxon>
        <taxon>Spermatophyta</taxon>
        <taxon>Magnoliopsida</taxon>
        <taxon>eudicotyledons</taxon>
        <taxon>Gunneridae</taxon>
        <taxon>Pentapetalae</taxon>
        <taxon>asterids</taxon>
        <taxon>campanulids</taxon>
        <taxon>Asterales</taxon>
        <taxon>Asteraceae</taxon>
        <taxon>Asteroideae</taxon>
        <taxon>Anthemideae</taxon>
        <taxon>Anthemidinae</taxon>
        <taxon>Tanacetum</taxon>
    </lineage>
</organism>
<reference evidence="7" key="1">
    <citation type="journal article" date="2022" name="Int. J. Mol. Sci.">
        <title>Draft Genome of Tanacetum Coccineum: Genomic Comparison of Closely Related Tanacetum-Family Plants.</title>
        <authorList>
            <person name="Yamashiro T."/>
            <person name="Shiraishi A."/>
            <person name="Nakayama K."/>
            <person name="Satake H."/>
        </authorList>
    </citation>
    <scope>NUCLEOTIDE SEQUENCE</scope>
</reference>
<dbReference type="PANTHER" id="PTHR42648:SF32">
    <property type="entry name" value="RIBONUCLEASE H-LIKE DOMAIN, GAG-PRE-INTEGRASE DOMAIN PROTEIN-RELATED"/>
    <property type="match status" value="1"/>
</dbReference>
<dbReference type="SUPFAM" id="SSF57756">
    <property type="entry name" value="Retrovirus zinc finger-like domains"/>
    <property type="match status" value="1"/>
</dbReference>
<evidence type="ECO:0000313" key="7">
    <source>
        <dbReference type="EMBL" id="GJT63998.1"/>
    </source>
</evidence>
<dbReference type="Pfam" id="PF22936">
    <property type="entry name" value="Pol_BBD"/>
    <property type="match status" value="1"/>
</dbReference>
<dbReference type="InterPro" id="IPR001584">
    <property type="entry name" value="Integrase_cat-core"/>
</dbReference>
<dbReference type="PROSITE" id="PS50158">
    <property type="entry name" value="ZF_CCHC"/>
    <property type="match status" value="1"/>
</dbReference>
<evidence type="ECO:0000259" key="5">
    <source>
        <dbReference type="PROSITE" id="PS50158"/>
    </source>
</evidence>
<accession>A0ABQ5FM15</accession>
<dbReference type="PROSITE" id="PS50994">
    <property type="entry name" value="INTEGRASE"/>
    <property type="match status" value="1"/>
</dbReference>
<dbReference type="InterPro" id="IPR054722">
    <property type="entry name" value="PolX-like_BBD"/>
</dbReference>
<dbReference type="Pfam" id="PF14223">
    <property type="entry name" value="Retrotran_gag_2"/>
    <property type="match status" value="1"/>
</dbReference>
<feature type="domain" description="CCHC-type" evidence="5">
    <location>
        <begin position="346"/>
        <end position="361"/>
    </location>
</feature>
<evidence type="ECO:0000313" key="8">
    <source>
        <dbReference type="Proteomes" id="UP001151760"/>
    </source>
</evidence>
<proteinExistence type="predicted"/>
<dbReference type="PANTHER" id="PTHR42648">
    <property type="entry name" value="TRANSPOSASE, PUTATIVE-RELATED"/>
    <property type="match status" value="1"/>
</dbReference>
<keyword evidence="1" id="KW-0378">Hydrolase</keyword>
<feature type="domain" description="Integrase catalytic" evidence="6">
    <location>
        <begin position="1145"/>
        <end position="1311"/>
    </location>
</feature>
<evidence type="ECO:0000256" key="2">
    <source>
        <dbReference type="PROSITE-ProRule" id="PRU00047"/>
    </source>
</evidence>
<sequence>MAGSDNGSDDASVHSEATIAQQQQNIKPQIITTISNNNAKFPYLKKDEYEVWAMKMEYWITNNDMNIWKVIQNGNSLKRTGRDRDGRVIILPPTTADEHTAVQRESKARTTLLQFGGNAESKKMRKFMLKQEFSEFRISKAEGLYKGYDIMHKILSQLNQLKAKPEDEDINLKFLRALPSSWSQVALTLKTKGGRKLLSFDDMYYKLKTLKVDIKGYSNFSSSQSVGPSHSEFISTTNASKKMSYLDSPCYSSSTYTAPSNSKTGSYRSGNIIEDVLQSFVADTEPEQQLAYEDFDQIEKLDLEEMDLKWQMAMLSVRVHKFEQKAGRKIDFDKKESARFNKKKVRCYKCLQRGHFARECRAKGGNDKQRYSSFKIQEIGKKEEDSKALITVDTLVDWTDHDGQSNGVIASKEFGMIAGCDTEDAIEEGAAKIYNLITGANTKEVSTAGDAGEFALMGVTSEVHNCPFGCDNKYNELQKQYNELNAQNSEYFIQVQAYKNSLKTLEKQKRVLQKNQLTLEDKIRVLSIELENTTNLLKHSERINAIAETAKKDLQTKLDNHLVQTEKWRTSSKNLFRLVDSSMSVRTKVGLGFNNYIGENELGWDDSAFSVFTTNSKEVEGRPLFNRFAKADSMKVVPPPLSRDYTPLSDHIDLDESQMSYGTKSSTSGDSNSVSNDFVSCDNSDKSSEVNTNDFASSDSSVKSSEPKSNDSTSCASTSSVSTSESEAKIESNVGTPIQEPIIVQDLPSFSCNKNGYFNKKAGHFRKNASSVSKLCFVCGSSTHLIKDCDFYEKQMANKTVGNGVGPVHSRNNVNHQNQFVPQAVLLRTGKVNIPPARPQPVPTGKPKVPAPVPTGRQNRPFPVSTDRGYSPLVTSGWWKSTARPMPHLNRPTSSYFQTYTPYVPQMYYNHMKYGGVRWATAVKPSAGCSWKTHRKGLYWENPYSDAEDEGIFDSGCSRSMTGNMERLDDFQEFQGGKVTFGGGEGRITGKGTIRTPTLDFENVYYVKELQQFNLFSISQICDKKNRVLFTDTDCLVLSKDFMLPDESMVVLRVPRKHNLYTINLNNLSPRGNLACLVAKASVDESVKWHRRMGHVNYKNMNRLVKGNLVRGLPPKLFKNDHTCVACCKGKQHKASYKAITAVSSISEPLQLLHMDLFGPTSIRSIDHKYYCLVITDDYSRFCWVFFLEHKDETYPILKDFINLVENQLNKKVKAIRCDNGTEFKNAHIIELCGSKGIKRDYSNARTPQQNGVAERKNRTLIEAARTMLADSKLPTMFWTEAVRTACYVLNRVLVTSPHNKTPYALLTGNIPSGSPLTHASLLRVGNGHQFTMDNALLGTKELASPEQTATDVGLELIKSTYLRGGSTSVAGSRFPEGSSMLLTFDVQVQQGYADCKLNGSKNETNNALTKISWPH</sequence>
<evidence type="ECO:0000256" key="1">
    <source>
        <dbReference type="ARBA" id="ARBA00022670"/>
    </source>
</evidence>
<feature type="compositionally biased region" description="Pro residues" evidence="4">
    <location>
        <begin position="836"/>
        <end position="853"/>
    </location>
</feature>
<comment type="caution">
    <text evidence="7">The sequence shown here is derived from an EMBL/GenBank/DDBJ whole genome shotgun (WGS) entry which is preliminary data.</text>
</comment>